<feature type="transmembrane region" description="Helical" evidence="1">
    <location>
        <begin position="153"/>
        <end position="174"/>
    </location>
</feature>
<dbReference type="GO" id="GO:0009103">
    <property type="term" value="P:lipopolysaccharide biosynthetic process"/>
    <property type="evidence" value="ECO:0007669"/>
    <property type="project" value="TreeGrafter"/>
</dbReference>
<sequence>MSETATRAGTATARQVVNQLPYRYDLDGLRGIAIAFVVVFHVSVGRVSGGVDVFLLLSGYFFLGSQLRYAAREDASPNPWWPVWRTVRRLYPALLVVLGATAAVALWRVPQMRRVEIIDQFTASLLYFQNWELAAQAADYNVASGTVSPLQHLWSMAVQGQFYLLAIGLAAGVIWARRAGLDLTRWVTPFLLAVTLASFGYSWWMHLVDQPLNYYSTWTRMWQLTLGGLLALHAHRLSIHPRLREWFALVGLAMVLSTGLLLDGASLFPGPAALYPVGGAVLLILGGGRGPVAGWLANRTMRWLGDIAYPLYLWHWPLLILSLVLLERESVSLPLGAAVVASSIILADITHRLVEKPLRQHSRRPLAGEPRAREARAQLRTSRDARARAAGGGALALVLVALLTVQGVWQVRLHNAGGVLLDAAVYPGARALTGAEVPDVRPKPDPELMGSMLSQIWTEDCISRFGDDPRVLPVDNRREDCVFGDPDGTRDVYLVGGSHAEQWVIPLNVLGKEHGFRVVPLVRQSCPTFVEERDGLFEPDCAEFNRQVLDRLDEADPDLVVSTTTRPFIEQGGRVEEVPDSYPTFWEFLAARDIPFVGLRDNPWKTFGDASELSVPLCYLDLEDAYACGLAENEFYQSADPAADYLDGMPNAKAVDTSKWFCVDGHCPAVIGNVHVYRDSNHLSVPYAYSLAPLLWEEIAEFL</sequence>
<dbReference type="InterPro" id="IPR050879">
    <property type="entry name" value="Acyltransferase_3"/>
</dbReference>
<dbReference type="GO" id="GO:0016747">
    <property type="term" value="F:acyltransferase activity, transferring groups other than amino-acyl groups"/>
    <property type="evidence" value="ECO:0007669"/>
    <property type="project" value="InterPro"/>
</dbReference>
<organism evidence="4 5">
    <name type="scientific">Corynebacterium marinum DSM 44953</name>
    <dbReference type="NCBI Taxonomy" id="1224162"/>
    <lineage>
        <taxon>Bacteria</taxon>
        <taxon>Bacillati</taxon>
        <taxon>Actinomycetota</taxon>
        <taxon>Actinomycetes</taxon>
        <taxon>Mycobacteriales</taxon>
        <taxon>Corynebacteriaceae</taxon>
        <taxon>Corynebacterium</taxon>
    </lineage>
</organism>
<feature type="transmembrane region" description="Helical" evidence="1">
    <location>
        <begin position="217"/>
        <end position="234"/>
    </location>
</feature>
<dbReference type="Proteomes" id="UP000031928">
    <property type="component" value="Chromosome"/>
</dbReference>
<keyword evidence="1" id="KW-1133">Transmembrane helix</keyword>
<dbReference type="STRING" id="1224162.B840_02570"/>
<feature type="transmembrane region" description="Helical" evidence="1">
    <location>
        <begin position="274"/>
        <end position="297"/>
    </location>
</feature>
<evidence type="ECO:0000313" key="5">
    <source>
        <dbReference type="Proteomes" id="UP000031928"/>
    </source>
</evidence>
<keyword evidence="1" id="KW-0472">Membrane</keyword>
<evidence type="ECO:0000313" key="4">
    <source>
        <dbReference type="EMBL" id="AJK68142.1"/>
    </source>
</evidence>
<gene>
    <name evidence="4" type="primary">wbpC</name>
    <name evidence="4" type="ORF">B840_02570</name>
</gene>
<reference evidence="4 5" key="1">
    <citation type="submission" date="2014-05" db="EMBL/GenBank/DDBJ databases">
        <title>Complete genome sequence of Corynebacterium marinum DSM 44953.</title>
        <authorList>
            <person name="Schaffert L."/>
            <person name="Albersmeier A."/>
            <person name="Kalinowski J."/>
            <person name="Ruckert C."/>
        </authorList>
    </citation>
    <scope>NUCLEOTIDE SEQUENCE [LARGE SCALE GENOMIC DNA]</scope>
    <source>
        <strain evidence="4 5">DSM 44953</strain>
    </source>
</reference>
<dbReference type="GO" id="GO:0016020">
    <property type="term" value="C:membrane"/>
    <property type="evidence" value="ECO:0007669"/>
    <property type="project" value="TreeGrafter"/>
</dbReference>
<keyword evidence="1" id="KW-0812">Transmembrane</keyword>
<feature type="transmembrane region" description="Helical" evidence="1">
    <location>
        <begin position="90"/>
        <end position="109"/>
    </location>
</feature>
<dbReference type="AlphaFoldDB" id="A0A0B6TDY3"/>
<dbReference type="KEGG" id="cmq:B840_02570"/>
<protein>
    <submittedName>
        <fullName evidence="4">Lipopolysaccharide biosynthesis acetyltransferase M</fullName>
    </submittedName>
</protein>
<feature type="domain" description="SGNH" evidence="3">
    <location>
        <begin position="477"/>
        <end position="695"/>
    </location>
</feature>
<feature type="transmembrane region" description="Helical" evidence="1">
    <location>
        <begin position="332"/>
        <end position="354"/>
    </location>
</feature>
<dbReference type="PANTHER" id="PTHR23028">
    <property type="entry name" value="ACETYLTRANSFERASE"/>
    <property type="match status" value="1"/>
</dbReference>
<feature type="transmembrane region" description="Helical" evidence="1">
    <location>
        <begin position="246"/>
        <end position="268"/>
    </location>
</feature>
<dbReference type="InterPro" id="IPR002656">
    <property type="entry name" value="Acyl_transf_3_dom"/>
</dbReference>
<keyword evidence="5" id="KW-1185">Reference proteome</keyword>
<feature type="transmembrane region" description="Helical" evidence="1">
    <location>
        <begin position="389"/>
        <end position="409"/>
    </location>
</feature>
<feature type="domain" description="Acyltransferase 3" evidence="2">
    <location>
        <begin position="24"/>
        <end position="349"/>
    </location>
</feature>
<dbReference type="Pfam" id="PF19040">
    <property type="entry name" value="SGNH"/>
    <property type="match status" value="1"/>
</dbReference>
<feature type="transmembrane region" description="Helical" evidence="1">
    <location>
        <begin position="309"/>
        <end position="326"/>
    </location>
</feature>
<dbReference type="Pfam" id="PF01757">
    <property type="entry name" value="Acyl_transf_3"/>
    <property type="match status" value="1"/>
</dbReference>
<accession>A0A0B6TDY3</accession>
<dbReference type="HOGENOM" id="CLU_005679_10_1_11"/>
<evidence type="ECO:0000259" key="3">
    <source>
        <dbReference type="Pfam" id="PF19040"/>
    </source>
</evidence>
<dbReference type="PANTHER" id="PTHR23028:SF53">
    <property type="entry name" value="ACYL_TRANSF_3 DOMAIN-CONTAINING PROTEIN"/>
    <property type="match status" value="1"/>
</dbReference>
<evidence type="ECO:0000256" key="1">
    <source>
        <dbReference type="SAM" id="Phobius"/>
    </source>
</evidence>
<keyword evidence="4" id="KW-0808">Transferase</keyword>
<evidence type="ECO:0000259" key="2">
    <source>
        <dbReference type="Pfam" id="PF01757"/>
    </source>
</evidence>
<name>A0A0B6TDY3_9CORY</name>
<dbReference type="EMBL" id="CP007790">
    <property type="protein sequence ID" value="AJK68142.1"/>
    <property type="molecule type" value="Genomic_DNA"/>
</dbReference>
<feature type="transmembrane region" description="Helical" evidence="1">
    <location>
        <begin position="186"/>
        <end position="205"/>
    </location>
</feature>
<dbReference type="InterPro" id="IPR043968">
    <property type="entry name" value="SGNH"/>
</dbReference>
<proteinExistence type="predicted"/>